<reference evidence="1 2" key="1">
    <citation type="journal article" date="2024" name="BMC Genomics">
        <title>De novo assembly and annotation of Popillia japonica's genome with initial clues to its potential as an invasive pest.</title>
        <authorList>
            <person name="Cucini C."/>
            <person name="Boschi S."/>
            <person name="Funari R."/>
            <person name="Cardaioli E."/>
            <person name="Iannotti N."/>
            <person name="Marturano G."/>
            <person name="Paoli F."/>
            <person name="Bruttini M."/>
            <person name="Carapelli A."/>
            <person name="Frati F."/>
            <person name="Nardi F."/>
        </authorList>
    </citation>
    <scope>NUCLEOTIDE SEQUENCE [LARGE SCALE GENOMIC DNA]</scope>
    <source>
        <strain evidence="1">DMR45628</strain>
    </source>
</reference>
<comment type="caution">
    <text evidence="1">The sequence shown here is derived from an EMBL/GenBank/DDBJ whole genome shotgun (WGS) entry which is preliminary data.</text>
</comment>
<evidence type="ECO:0000313" key="2">
    <source>
        <dbReference type="Proteomes" id="UP001458880"/>
    </source>
</evidence>
<evidence type="ECO:0000313" key="1">
    <source>
        <dbReference type="EMBL" id="KAK9718325.1"/>
    </source>
</evidence>
<dbReference type="EMBL" id="JASPKY010000229">
    <property type="protein sequence ID" value="KAK9718325.1"/>
    <property type="molecule type" value="Genomic_DNA"/>
</dbReference>
<protein>
    <submittedName>
        <fullName evidence="1">Uncharacterized protein</fullName>
    </submittedName>
</protein>
<proteinExistence type="predicted"/>
<name>A0AAW1KI38_POPJA</name>
<keyword evidence="2" id="KW-1185">Reference proteome</keyword>
<gene>
    <name evidence="1" type="ORF">QE152_g23230</name>
</gene>
<dbReference type="Proteomes" id="UP001458880">
    <property type="component" value="Unassembled WGS sequence"/>
</dbReference>
<organism evidence="1 2">
    <name type="scientific">Popillia japonica</name>
    <name type="common">Japanese beetle</name>
    <dbReference type="NCBI Taxonomy" id="7064"/>
    <lineage>
        <taxon>Eukaryota</taxon>
        <taxon>Metazoa</taxon>
        <taxon>Ecdysozoa</taxon>
        <taxon>Arthropoda</taxon>
        <taxon>Hexapoda</taxon>
        <taxon>Insecta</taxon>
        <taxon>Pterygota</taxon>
        <taxon>Neoptera</taxon>
        <taxon>Endopterygota</taxon>
        <taxon>Coleoptera</taxon>
        <taxon>Polyphaga</taxon>
        <taxon>Scarabaeiformia</taxon>
        <taxon>Scarabaeidae</taxon>
        <taxon>Rutelinae</taxon>
        <taxon>Popillia</taxon>
    </lineage>
</organism>
<dbReference type="AlphaFoldDB" id="A0AAW1KI38"/>
<accession>A0AAW1KI38</accession>
<sequence length="101" mass="11608">MIDKFGRSIHKHELKKHLRSHNVIKHIFKQPGAREAIQLHAKLQSKDFVQLVLDLTEIYDPKKGATYPYIINEGAILSLKYLGPGPLPRTTEPAYVEIMYV</sequence>